<organism evidence="1 2">
    <name type="scientific">Meloidogyne enterolobii</name>
    <name type="common">Root-knot nematode worm</name>
    <name type="synonym">Meloidogyne mayaguensis</name>
    <dbReference type="NCBI Taxonomy" id="390850"/>
    <lineage>
        <taxon>Eukaryota</taxon>
        <taxon>Metazoa</taxon>
        <taxon>Ecdysozoa</taxon>
        <taxon>Nematoda</taxon>
        <taxon>Chromadorea</taxon>
        <taxon>Rhabditida</taxon>
        <taxon>Tylenchina</taxon>
        <taxon>Tylenchomorpha</taxon>
        <taxon>Tylenchoidea</taxon>
        <taxon>Meloidogynidae</taxon>
        <taxon>Meloidogyninae</taxon>
        <taxon>Meloidogyne</taxon>
    </lineage>
</organism>
<keyword evidence="2" id="KW-1185">Reference proteome</keyword>
<comment type="caution">
    <text evidence="1">The sequence shown here is derived from an EMBL/GenBank/DDBJ whole genome shotgun (WGS) entry which is preliminary data.</text>
</comment>
<gene>
    <name evidence="1" type="ORF">MENTE1834_LOCUS46960</name>
</gene>
<proteinExistence type="predicted"/>
<evidence type="ECO:0000313" key="2">
    <source>
        <dbReference type="Proteomes" id="UP001497535"/>
    </source>
</evidence>
<evidence type="ECO:0000313" key="1">
    <source>
        <dbReference type="EMBL" id="CAK5121142.1"/>
    </source>
</evidence>
<dbReference type="EMBL" id="CAVMJV010000179">
    <property type="protein sequence ID" value="CAK5121142.1"/>
    <property type="molecule type" value="Genomic_DNA"/>
</dbReference>
<protein>
    <submittedName>
        <fullName evidence="1">Uncharacterized protein</fullName>
    </submittedName>
</protein>
<reference evidence="1" key="1">
    <citation type="submission" date="2023-11" db="EMBL/GenBank/DDBJ databases">
        <authorList>
            <person name="Poullet M."/>
        </authorList>
    </citation>
    <scope>NUCLEOTIDE SEQUENCE</scope>
    <source>
        <strain evidence="1">E1834</strain>
    </source>
</reference>
<sequence>MCYNKVLEPELLKKEELEEENIFNEEELMDLGQEEVRFIRYDEWHLEDWEEYANMETDEEEEEGLGRGREETWRNVDWGDKQEIEKKEEKNEEGKEESEKVIEEEEEPLVNIFSNWTEVFEEDWVEEMEVDRIDEIGKEVLEK</sequence>
<name>A0ACB1B3J0_MELEN</name>
<dbReference type="Proteomes" id="UP001497535">
    <property type="component" value="Unassembled WGS sequence"/>
</dbReference>
<accession>A0ACB1B3J0</accession>